<dbReference type="SUPFAM" id="SSF53756">
    <property type="entry name" value="UDP-Glycosyltransferase/glycogen phosphorylase"/>
    <property type="match status" value="1"/>
</dbReference>
<name>A0A645GPB4_9ZZZZ</name>
<dbReference type="AlphaFoldDB" id="A0A645GPB4"/>
<dbReference type="PANTHER" id="PTHR12526">
    <property type="entry name" value="GLYCOSYLTRANSFERASE"/>
    <property type="match status" value="1"/>
</dbReference>
<dbReference type="EC" id="2.4.1.-" evidence="2"/>
<dbReference type="GO" id="GO:0016757">
    <property type="term" value="F:glycosyltransferase activity"/>
    <property type="evidence" value="ECO:0007669"/>
    <property type="project" value="UniProtKB-KW"/>
</dbReference>
<evidence type="ECO:0000259" key="1">
    <source>
        <dbReference type="Pfam" id="PF00534"/>
    </source>
</evidence>
<proteinExistence type="predicted"/>
<protein>
    <submittedName>
        <fullName evidence="2">N-acetyl-alpha-D-glucosaminyl L-malate synthase</fullName>
        <ecNumber evidence="2">2.4.1.-</ecNumber>
    </submittedName>
</protein>
<dbReference type="Pfam" id="PF00534">
    <property type="entry name" value="Glycos_transf_1"/>
    <property type="match status" value="1"/>
</dbReference>
<keyword evidence="2" id="KW-0328">Glycosyltransferase</keyword>
<dbReference type="Gene3D" id="3.40.50.2000">
    <property type="entry name" value="Glycogen Phosphorylase B"/>
    <property type="match status" value="2"/>
</dbReference>
<dbReference type="EMBL" id="VSSQ01078135">
    <property type="protein sequence ID" value="MPN28026.1"/>
    <property type="molecule type" value="Genomic_DNA"/>
</dbReference>
<accession>A0A645GPB4</accession>
<dbReference type="InterPro" id="IPR001296">
    <property type="entry name" value="Glyco_trans_1"/>
</dbReference>
<dbReference type="PANTHER" id="PTHR12526:SF630">
    <property type="entry name" value="GLYCOSYLTRANSFERASE"/>
    <property type="match status" value="1"/>
</dbReference>
<sequence length="152" mass="17382">MLKVFTYLKDEKILLHILGDGKEREQLHQMKNDFELENVIFHGQQKNPYQFLKFADLFILSSRYEGFPNVLLEAGACGTYSLANHCPGGISEIIQPGINGEISEIANHAEFARKVVEVLSKNHDYSTIKKSVKSRFSKEIILHLYEELLSNI</sequence>
<keyword evidence="2" id="KW-0808">Transferase</keyword>
<feature type="domain" description="Glycosyl transferase family 1" evidence="1">
    <location>
        <begin position="2"/>
        <end position="132"/>
    </location>
</feature>
<comment type="caution">
    <text evidence="2">The sequence shown here is derived from an EMBL/GenBank/DDBJ whole genome shotgun (WGS) entry which is preliminary data.</text>
</comment>
<reference evidence="2" key="1">
    <citation type="submission" date="2019-08" db="EMBL/GenBank/DDBJ databases">
        <authorList>
            <person name="Kucharzyk K."/>
            <person name="Murdoch R.W."/>
            <person name="Higgins S."/>
            <person name="Loffler F."/>
        </authorList>
    </citation>
    <scope>NUCLEOTIDE SEQUENCE</scope>
</reference>
<gene>
    <name evidence="2" type="primary">bshA_22</name>
    <name evidence="2" type="ORF">SDC9_175463</name>
</gene>
<evidence type="ECO:0000313" key="2">
    <source>
        <dbReference type="EMBL" id="MPN28026.1"/>
    </source>
</evidence>
<organism evidence="2">
    <name type="scientific">bioreactor metagenome</name>
    <dbReference type="NCBI Taxonomy" id="1076179"/>
    <lineage>
        <taxon>unclassified sequences</taxon>
        <taxon>metagenomes</taxon>
        <taxon>ecological metagenomes</taxon>
    </lineage>
</organism>